<accession>A0A1L9SPM4</accession>
<evidence type="ECO:0000256" key="4">
    <source>
        <dbReference type="SAM" id="MobiDB-lite"/>
    </source>
</evidence>
<organism evidence="5 6">
    <name type="scientific">Penicilliopsis zonata CBS 506.65</name>
    <dbReference type="NCBI Taxonomy" id="1073090"/>
    <lineage>
        <taxon>Eukaryota</taxon>
        <taxon>Fungi</taxon>
        <taxon>Dikarya</taxon>
        <taxon>Ascomycota</taxon>
        <taxon>Pezizomycotina</taxon>
        <taxon>Eurotiomycetes</taxon>
        <taxon>Eurotiomycetidae</taxon>
        <taxon>Eurotiales</taxon>
        <taxon>Aspergillaceae</taxon>
        <taxon>Penicilliopsis</taxon>
    </lineage>
</organism>
<evidence type="ECO:0000256" key="1">
    <source>
        <dbReference type="ARBA" id="ARBA00010307"/>
    </source>
</evidence>
<dbReference type="PANTHER" id="PTHR15837:SF0">
    <property type="entry name" value="RAN GUANINE NUCLEOTIDE RELEASE FACTOR"/>
    <property type="match status" value="1"/>
</dbReference>
<dbReference type="InterPro" id="IPR007681">
    <property type="entry name" value="Mog1"/>
</dbReference>
<dbReference type="STRING" id="1073090.A0A1L9SPM4"/>
<proteinExistence type="inferred from homology"/>
<dbReference type="VEuPathDB" id="FungiDB:ASPZODRAFT_140126"/>
<dbReference type="RefSeq" id="XP_022583705.1">
    <property type="nucleotide sequence ID" value="XM_022724627.1"/>
</dbReference>
<evidence type="ECO:0000313" key="5">
    <source>
        <dbReference type="EMBL" id="OJJ49195.1"/>
    </source>
</evidence>
<dbReference type="GeneID" id="34611092"/>
<dbReference type="OrthoDB" id="10255285at2759"/>
<keyword evidence="6" id="KW-1185">Reference proteome</keyword>
<dbReference type="InterPro" id="IPR016123">
    <property type="entry name" value="Mog1/PsbP_a/b/a-sand"/>
</dbReference>
<protein>
    <submittedName>
        <fullName evidence="5">Uncharacterized protein</fullName>
    </submittedName>
</protein>
<dbReference type="GO" id="GO:0005085">
    <property type="term" value="F:guanyl-nucleotide exchange factor activity"/>
    <property type="evidence" value="ECO:0007669"/>
    <property type="project" value="TreeGrafter"/>
</dbReference>
<dbReference type="EMBL" id="KV878338">
    <property type="protein sequence ID" value="OJJ49195.1"/>
    <property type="molecule type" value="Genomic_DNA"/>
</dbReference>
<reference evidence="6" key="1">
    <citation type="journal article" date="2017" name="Genome Biol.">
        <title>Comparative genomics reveals high biological diversity and specific adaptations in the industrially and medically important fungal genus Aspergillus.</title>
        <authorList>
            <person name="de Vries R.P."/>
            <person name="Riley R."/>
            <person name="Wiebenga A."/>
            <person name="Aguilar-Osorio G."/>
            <person name="Amillis S."/>
            <person name="Uchima C.A."/>
            <person name="Anderluh G."/>
            <person name="Asadollahi M."/>
            <person name="Askin M."/>
            <person name="Barry K."/>
            <person name="Battaglia E."/>
            <person name="Bayram O."/>
            <person name="Benocci T."/>
            <person name="Braus-Stromeyer S.A."/>
            <person name="Caldana C."/>
            <person name="Canovas D."/>
            <person name="Cerqueira G.C."/>
            <person name="Chen F."/>
            <person name="Chen W."/>
            <person name="Choi C."/>
            <person name="Clum A."/>
            <person name="Dos Santos R.A."/>
            <person name="Damasio A.R."/>
            <person name="Diallinas G."/>
            <person name="Emri T."/>
            <person name="Fekete E."/>
            <person name="Flipphi M."/>
            <person name="Freyberg S."/>
            <person name="Gallo A."/>
            <person name="Gournas C."/>
            <person name="Habgood R."/>
            <person name="Hainaut M."/>
            <person name="Harispe M.L."/>
            <person name="Henrissat B."/>
            <person name="Hilden K.S."/>
            <person name="Hope R."/>
            <person name="Hossain A."/>
            <person name="Karabika E."/>
            <person name="Karaffa L."/>
            <person name="Karanyi Z."/>
            <person name="Krasevec N."/>
            <person name="Kuo A."/>
            <person name="Kusch H."/>
            <person name="LaButti K."/>
            <person name="Lagendijk E.L."/>
            <person name="Lapidus A."/>
            <person name="Levasseur A."/>
            <person name="Lindquist E."/>
            <person name="Lipzen A."/>
            <person name="Logrieco A.F."/>
            <person name="MacCabe A."/>
            <person name="Maekelae M.R."/>
            <person name="Malavazi I."/>
            <person name="Melin P."/>
            <person name="Meyer V."/>
            <person name="Mielnichuk N."/>
            <person name="Miskei M."/>
            <person name="Molnar A.P."/>
            <person name="Mule G."/>
            <person name="Ngan C.Y."/>
            <person name="Orejas M."/>
            <person name="Orosz E."/>
            <person name="Ouedraogo J.P."/>
            <person name="Overkamp K.M."/>
            <person name="Park H.-S."/>
            <person name="Perrone G."/>
            <person name="Piumi F."/>
            <person name="Punt P.J."/>
            <person name="Ram A.F."/>
            <person name="Ramon A."/>
            <person name="Rauscher S."/>
            <person name="Record E."/>
            <person name="Riano-Pachon D.M."/>
            <person name="Robert V."/>
            <person name="Roehrig J."/>
            <person name="Ruller R."/>
            <person name="Salamov A."/>
            <person name="Salih N.S."/>
            <person name="Samson R.A."/>
            <person name="Sandor E."/>
            <person name="Sanguinetti M."/>
            <person name="Schuetze T."/>
            <person name="Sepcic K."/>
            <person name="Shelest E."/>
            <person name="Sherlock G."/>
            <person name="Sophianopoulou V."/>
            <person name="Squina F.M."/>
            <person name="Sun H."/>
            <person name="Susca A."/>
            <person name="Todd R.B."/>
            <person name="Tsang A."/>
            <person name="Unkles S.E."/>
            <person name="van de Wiele N."/>
            <person name="van Rossen-Uffink D."/>
            <person name="Oliveira J.V."/>
            <person name="Vesth T.C."/>
            <person name="Visser J."/>
            <person name="Yu J.-H."/>
            <person name="Zhou M."/>
            <person name="Andersen M.R."/>
            <person name="Archer D.B."/>
            <person name="Baker S.E."/>
            <person name="Benoit I."/>
            <person name="Brakhage A.A."/>
            <person name="Braus G.H."/>
            <person name="Fischer R."/>
            <person name="Frisvad J.C."/>
            <person name="Goldman G.H."/>
            <person name="Houbraken J."/>
            <person name="Oakley B."/>
            <person name="Pocsi I."/>
            <person name="Scazzocchio C."/>
            <person name="Seiboth B."/>
            <person name="vanKuyk P.A."/>
            <person name="Wortman J."/>
            <person name="Dyer P.S."/>
            <person name="Grigoriev I.V."/>
        </authorList>
    </citation>
    <scope>NUCLEOTIDE SEQUENCE [LARGE SCALE GENOMIC DNA]</scope>
    <source>
        <strain evidence="6">CBS 506.65</strain>
    </source>
</reference>
<dbReference type="Pfam" id="PF04603">
    <property type="entry name" value="Mog1"/>
    <property type="match status" value="1"/>
</dbReference>
<gene>
    <name evidence="5" type="ORF">ASPZODRAFT_140126</name>
</gene>
<comment type="similarity">
    <text evidence="1">Belongs to the MOG1 family.</text>
</comment>
<keyword evidence="3" id="KW-0653">Protein transport</keyword>
<dbReference type="Proteomes" id="UP000184188">
    <property type="component" value="Unassembled WGS sequence"/>
</dbReference>
<sequence>MTSFTERGFFGDAIFGAIPQGWIDASDLREIPDHQEVFLSPSTLSSLIIEINQRVSDEDARSMAQRISSASSAAEEDPEAVVDKAAALYHLNDICEEGDLMHILTPPQRVRLPKFPSSSGTAYRGVVCFETTNRRQRGNVHNTSSSTNNTTPHPLPSPPFTTNGAVAGSSTARSSRAGCHFLLVRLAEQETDLLVVVNVPHDEFDSRGDERGLNAEEALGAAMVAKIVETLDVRNWGLFV</sequence>
<dbReference type="GO" id="GO:0005634">
    <property type="term" value="C:nucleus"/>
    <property type="evidence" value="ECO:0007669"/>
    <property type="project" value="TreeGrafter"/>
</dbReference>
<dbReference type="PANTHER" id="PTHR15837">
    <property type="entry name" value="RAN GUANINE NUCLEOTIDE RELEASE FACTOR"/>
    <property type="match status" value="1"/>
</dbReference>
<evidence type="ECO:0000313" key="6">
    <source>
        <dbReference type="Proteomes" id="UP000184188"/>
    </source>
</evidence>
<dbReference type="GO" id="GO:0031267">
    <property type="term" value="F:small GTPase binding"/>
    <property type="evidence" value="ECO:0007669"/>
    <property type="project" value="TreeGrafter"/>
</dbReference>
<evidence type="ECO:0000256" key="3">
    <source>
        <dbReference type="ARBA" id="ARBA00022927"/>
    </source>
</evidence>
<dbReference type="AlphaFoldDB" id="A0A1L9SPM4"/>
<feature type="compositionally biased region" description="Low complexity" evidence="4">
    <location>
        <begin position="142"/>
        <end position="152"/>
    </location>
</feature>
<dbReference type="SUPFAM" id="SSF55724">
    <property type="entry name" value="Mog1p/PsbP-like"/>
    <property type="match status" value="1"/>
</dbReference>
<feature type="region of interest" description="Disordered" evidence="4">
    <location>
        <begin position="137"/>
        <end position="158"/>
    </location>
</feature>
<keyword evidence="2" id="KW-0813">Transport</keyword>
<dbReference type="GO" id="GO:0006606">
    <property type="term" value="P:protein import into nucleus"/>
    <property type="evidence" value="ECO:0007669"/>
    <property type="project" value="TreeGrafter"/>
</dbReference>
<name>A0A1L9SPM4_9EURO</name>
<evidence type="ECO:0000256" key="2">
    <source>
        <dbReference type="ARBA" id="ARBA00022448"/>
    </source>
</evidence>
<dbReference type="Gene3D" id="3.40.1000.10">
    <property type="entry name" value="Mog1/PsbP, alpha/beta/alpha sandwich"/>
    <property type="match status" value="1"/>
</dbReference>